<evidence type="ECO:0000313" key="1">
    <source>
        <dbReference type="EMBL" id="MBW88616.1"/>
    </source>
</evidence>
<reference evidence="1" key="1">
    <citation type="submission" date="2018-02" db="EMBL/GenBank/DDBJ databases">
        <title>Rhizophora mucronata_Transcriptome.</title>
        <authorList>
            <person name="Meera S.P."/>
            <person name="Sreeshan A."/>
            <person name="Augustine A."/>
        </authorList>
    </citation>
    <scope>NUCLEOTIDE SEQUENCE</scope>
    <source>
        <tissue evidence="1">Leaf</tissue>
    </source>
</reference>
<organism evidence="1">
    <name type="scientific">Rhizophora mucronata</name>
    <name type="common">Asiatic mangrove</name>
    <dbReference type="NCBI Taxonomy" id="61149"/>
    <lineage>
        <taxon>Eukaryota</taxon>
        <taxon>Viridiplantae</taxon>
        <taxon>Streptophyta</taxon>
        <taxon>Embryophyta</taxon>
        <taxon>Tracheophyta</taxon>
        <taxon>Spermatophyta</taxon>
        <taxon>Magnoliopsida</taxon>
        <taxon>eudicotyledons</taxon>
        <taxon>Gunneridae</taxon>
        <taxon>Pentapetalae</taxon>
        <taxon>rosids</taxon>
        <taxon>fabids</taxon>
        <taxon>Malpighiales</taxon>
        <taxon>Rhizophoraceae</taxon>
        <taxon>Rhizophora</taxon>
    </lineage>
</organism>
<sequence length="146" mass="16031">MKNTIILITHPDTNLPQIKTKTSTSHFHNIRFHNKNFLNLLIARLHTKAEIITIKLTHSSKVHISSLSFFNVSGRSSSKKGSSSSSSTTLLLPNMPDFPTSPDFNCPDLPTLPEISGRCCCGGGSINLDLFLSFGKLDFLLKAGLF</sequence>
<name>A0A2P2J558_RHIMU</name>
<dbReference type="EMBL" id="GGEC01008133">
    <property type="protein sequence ID" value="MBW88616.1"/>
    <property type="molecule type" value="Transcribed_RNA"/>
</dbReference>
<dbReference type="AlphaFoldDB" id="A0A2P2J558"/>
<proteinExistence type="predicted"/>
<accession>A0A2P2J558</accession>
<protein>
    <submittedName>
        <fullName evidence="1">Uncharacterized protein MANES_03G085500</fullName>
    </submittedName>
</protein>